<comment type="similarity">
    <text evidence="2 7">Belongs to the peptidase C19 family.</text>
</comment>
<dbReference type="PROSITE" id="PS50235">
    <property type="entry name" value="USP_3"/>
    <property type="match status" value="1"/>
</dbReference>
<feature type="compositionally biased region" description="Low complexity" evidence="8">
    <location>
        <begin position="563"/>
        <end position="576"/>
    </location>
</feature>
<feature type="region of interest" description="Disordered" evidence="8">
    <location>
        <begin position="465"/>
        <end position="638"/>
    </location>
</feature>
<sequence length="638" mass="68342">MPALVAGKPHRVPLGPDSSSPPHPSSSSSKSKLPSIDSALQVQSVLSELLSNPLKFEKSKLQPPKVKYPPINEGIAKSPHMTVDYDEPMRNSASSSSSSSPASASALASSSKSMLSSPSAPSLYSGRIPLTWPREARNVGAGLHNRGNTCYMNSTMQAIVHTAPLAHLLLTQDVQLLKGKLGGSVKNFDPVKALQSFTQRAIGKTGGRTTTTTPEEFIRNLKSVAKSFHHGRQEDAHEWLRLLLDSLQQACLAEGSAKAKQSALRETTFVHQIFGGRLRSRVTCGRCKHHSDTFDPILDLSLDIRRCDSVQDAFHLFTDVEQLRGSEKYRCEKCKNLVNAEKHFKIDQAPNVLTVHLKRFTFTGAKIGRPIEFQEKLRLKGRWMSSGQDGPSYSLYAVVHHHGGGPHSGHYVAQVKSPAGKWCGMNDDMVSPSSRPGAASKSAYILFYVREGGNGDSLAQAISTATTSTAPVHTKSAKRPPSDLDEEDLGARSTAKHPHLSTASSPPHSKVDLSNSSSSSSSSNNSSFIKHPKAHQNGRPASSPLGTSIRSPYAASYGGNVTPNGSSPPSSRFSLSKAANKHGADFLHRIGGGKHKKHKSGGAGAGILSPISAQRFHTHGGGGQGSKAKERMKGRKSI</sequence>
<evidence type="ECO:0000256" key="6">
    <source>
        <dbReference type="ARBA" id="ARBA00022807"/>
    </source>
</evidence>
<evidence type="ECO:0000256" key="2">
    <source>
        <dbReference type="ARBA" id="ARBA00009085"/>
    </source>
</evidence>
<evidence type="ECO:0000256" key="3">
    <source>
        <dbReference type="ARBA" id="ARBA00022670"/>
    </source>
</evidence>
<accession>A0A316UNB6</accession>
<dbReference type="GO" id="GO:0005634">
    <property type="term" value="C:nucleus"/>
    <property type="evidence" value="ECO:0007669"/>
    <property type="project" value="TreeGrafter"/>
</dbReference>
<dbReference type="InterPro" id="IPR050164">
    <property type="entry name" value="Peptidase_C19"/>
</dbReference>
<feature type="compositionally biased region" description="Low complexity" evidence="8">
    <location>
        <begin position="92"/>
        <end position="104"/>
    </location>
</feature>
<dbReference type="PROSITE" id="PS00972">
    <property type="entry name" value="USP_1"/>
    <property type="match status" value="1"/>
</dbReference>
<dbReference type="SUPFAM" id="SSF54001">
    <property type="entry name" value="Cysteine proteinases"/>
    <property type="match status" value="1"/>
</dbReference>
<dbReference type="GO" id="GO:0006508">
    <property type="term" value="P:proteolysis"/>
    <property type="evidence" value="ECO:0007669"/>
    <property type="project" value="UniProtKB-KW"/>
</dbReference>
<feature type="domain" description="USP" evidence="9">
    <location>
        <begin position="141"/>
        <end position="451"/>
    </location>
</feature>
<dbReference type="OrthoDB" id="420187at2759"/>
<feature type="compositionally biased region" description="Low complexity" evidence="8">
    <location>
        <begin position="25"/>
        <end position="36"/>
    </location>
</feature>
<dbReference type="InterPro" id="IPR018200">
    <property type="entry name" value="USP_CS"/>
</dbReference>
<keyword evidence="3 7" id="KW-0645">Protease</keyword>
<keyword evidence="5 7" id="KW-0378">Hydrolase</keyword>
<dbReference type="EMBL" id="KZ819671">
    <property type="protein sequence ID" value="PWN26444.1"/>
    <property type="molecule type" value="Genomic_DNA"/>
</dbReference>
<dbReference type="GO" id="GO:0004843">
    <property type="term" value="F:cysteine-type deubiquitinase activity"/>
    <property type="evidence" value="ECO:0007669"/>
    <property type="project" value="UniProtKB-UniRule"/>
</dbReference>
<dbReference type="STRING" id="1569628.A0A316UNB6"/>
<evidence type="ECO:0000256" key="1">
    <source>
        <dbReference type="ARBA" id="ARBA00000707"/>
    </source>
</evidence>
<evidence type="ECO:0000256" key="4">
    <source>
        <dbReference type="ARBA" id="ARBA00022786"/>
    </source>
</evidence>
<evidence type="ECO:0000259" key="9">
    <source>
        <dbReference type="PROSITE" id="PS50235"/>
    </source>
</evidence>
<evidence type="ECO:0000256" key="8">
    <source>
        <dbReference type="SAM" id="MobiDB-lite"/>
    </source>
</evidence>
<reference evidence="10 11" key="1">
    <citation type="journal article" date="2018" name="Mol. Biol. Evol.">
        <title>Broad Genomic Sampling Reveals a Smut Pathogenic Ancestry of the Fungal Clade Ustilaginomycotina.</title>
        <authorList>
            <person name="Kijpornyongpan T."/>
            <person name="Mondo S.J."/>
            <person name="Barry K."/>
            <person name="Sandor L."/>
            <person name="Lee J."/>
            <person name="Lipzen A."/>
            <person name="Pangilinan J."/>
            <person name="LaButti K."/>
            <person name="Hainaut M."/>
            <person name="Henrissat B."/>
            <person name="Grigoriev I.V."/>
            <person name="Spatafora J.W."/>
            <person name="Aime M.C."/>
        </authorList>
    </citation>
    <scope>NUCLEOTIDE SEQUENCE [LARGE SCALE GENOMIC DNA]</scope>
    <source>
        <strain evidence="10 11">MCA 5214</strain>
    </source>
</reference>
<feature type="compositionally biased region" description="Basic residues" evidence="8">
    <location>
        <begin position="591"/>
        <end position="600"/>
    </location>
</feature>
<keyword evidence="4 7" id="KW-0833">Ubl conjugation pathway</keyword>
<dbReference type="Gene3D" id="3.90.70.10">
    <property type="entry name" value="Cysteine proteinases"/>
    <property type="match status" value="1"/>
</dbReference>
<evidence type="ECO:0000313" key="10">
    <source>
        <dbReference type="EMBL" id="PWN26444.1"/>
    </source>
</evidence>
<dbReference type="InterPro" id="IPR028889">
    <property type="entry name" value="USP"/>
</dbReference>
<dbReference type="Proteomes" id="UP000245884">
    <property type="component" value="Unassembled WGS sequence"/>
</dbReference>
<dbReference type="RefSeq" id="XP_025361056.1">
    <property type="nucleotide sequence ID" value="XM_025509287.1"/>
</dbReference>
<feature type="region of interest" description="Disordered" evidence="8">
    <location>
        <begin position="56"/>
        <end position="104"/>
    </location>
</feature>
<dbReference type="AlphaFoldDB" id="A0A316UNB6"/>
<evidence type="ECO:0000256" key="7">
    <source>
        <dbReference type="RuleBase" id="RU366025"/>
    </source>
</evidence>
<evidence type="ECO:0000313" key="11">
    <source>
        <dbReference type="Proteomes" id="UP000245884"/>
    </source>
</evidence>
<dbReference type="Pfam" id="PF00443">
    <property type="entry name" value="UCH"/>
    <property type="match status" value="1"/>
</dbReference>
<dbReference type="InterPro" id="IPR038765">
    <property type="entry name" value="Papain-like_cys_pep_sf"/>
</dbReference>
<name>A0A316UNB6_9BASI</name>
<dbReference type="InterPro" id="IPR001394">
    <property type="entry name" value="Peptidase_C19_UCH"/>
</dbReference>
<evidence type="ECO:0000256" key="5">
    <source>
        <dbReference type="ARBA" id="ARBA00022801"/>
    </source>
</evidence>
<comment type="catalytic activity">
    <reaction evidence="1 7">
        <text>Thiol-dependent hydrolysis of ester, thioester, amide, peptide and isopeptide bonds formed by the C-terminal Gly of ubiquitin (a 76-residue protein attached to proteins as an intracellular targeting signal).</text>
        <dbReference type="EC" id="3.4.19.12"/>
    </reaction>
</comment>
<protein>
    <recommendedName>
        <fullName evidence="7">Ubiquitin carboxyl-terminal hydrolase</fullName>
        <ecNumber evidence="7">3.4.19.12</ecNumber>
    </recommendedName>
</protein>
<dbReference type="GO" id="GO:0016579">
    <property type="term" value="P:protein deubiquitination"/>
    <property type="evidence" value="ECO:0007669"/>
    <property type="project" value="InterPro"/>
</dbReference>
<dbReference type="PROSITE" id="PS00973">
    <property type="entry name" value="USP_2"/>
    <property type="match status" value="1"/>
</dbReference>
<keyword evidence="11" id="KW-1185">Reference proteome</keyword>
<keyword evidence="6 7" id="KW-0788">Thiol protease</keyword>
<organism evidence="10 11">
    <name type="scientific">Jaminaea rosea</name>
    <dbReference type="NCBI Taxonomy" id="1569628"/>
    <lineage>
        <taxon>Eukaryota</taxon>
        <taxon>Fungi</taxon>
        <taxon>Dikarya</taxon>
        <taxon>Basidiomycota</taxon>
        <taxon>Ustilaginomycotina</taxon>
        <taxon>Exobasidiomycetes</taxon>
        <taxon>Microstromatales</taxon>
        <taxon>Microstromatales incertae sedis</taxon>
        <taxon>Jaminaea</taxon>
    </lineage>
</organism>
<feature type="region of interest" description="Disordered" evidence="8">
    <location>
        <begin position="1"/>
        <end position="36"/>
    </location>
</feature>
<dbReference type="GeneID" id="37031110"/>
<feature type="compositionally biased region" description="Low complexity" evidence="8">
    <location>
        <begin position="514"/>
        <end position="527"/>
    </location>
</feature>
<dbReference type="PANTHER" id="PTHR24006:SF758">
    <property type="entry name" value="UBIQUITIN CARBOXYL-TERMINAL HYDROLASE 36"/>
    <property type="match status" value="1"/>
</dbReference>
<proteinExistence type="inferred from homology"/>
<dbReference type="EC" id="3.4.19.12" evidence="7"/>
<gene>
    <name evidence="10" type="ORF">BDZ90DRAFT_280483</name>
</gene>
<dbReference type="GO" id="GO:0005829">
    <property type="term" value="C:cytosol"/>
    <property type="evidence" value="ECO:0007669"/>
    <property type="project" value="TreeGrafter"/>
</dbReference>
<dbReference type="PANTHER" id="PTHR24006">
    <property type="entry name" value="UBIQUITIN CARBOXYL-TERMINAL HYDROLASE"/>
    <property type="match status" value="1"/>
</dbReference>